<sequence length="751" mass="83267">MNEEGVRVGGSVDYTATGRFTFHKRNLYYSFYSSSTPRGIQFLDLRGNILEEQVLDPYSPYQNATGKVCGVWRRIPREYRRLIREEKLVVSLLWQRADLSISGQLYRYRTLSTEMYSALLEGGLPGSGGTAIVSVSTTAPSIHVTVIFNGLFTAADIADVPLTLKLHTHDKQTLVLDEVIRVEKPSGELNTIEARSAVSSNDLRLLSRHRLTVTVASRSSDLSMSGRVVARANCELYQALLSHHTDPLQDKQAAGLAWMYVDYEGALRYHIQVEKVTKPFDVTLVVERRIVELEDLTPNLRDGWINGTLDRLSPKHLEQLYNGELGVNVATAASRSVVRGRLTPRAASDPRNTPQGPSLLRPYNPHHYRTTGMAWAAVDIECHLHYEIQMTGPNMDSGDYELYLSEVPLVAPGAPVSRRFIERFSGSSHEGSALGLVPNELARIESGLVHLEVADIRTSNTLLLSDWTKPHYSDNDVPSIMGYNSDRSGGGGGGSAESPLSCYHGGRFHEEGAQWRSPVDRCVVCHCSAGRVACEPLVCPTPPPSCQPHRLPDQCCHTCHNSTEELDTGRGCTMAGQFFLPGSSWHPYLPPSGFDTCTVCTCNALSLKVTCPRVECPALACDEKTAIRPDKKACCKVCPSQLQAEIRHRQHHTQHPGAQGDQPSVITDADILAAGGCSYPVEGPYRNGQEWHPRIYSHGEVKCVKCWCKDGKVRCERKRCTKWSCSDECCQAKCGRKRRHTFKHLTSRKNA</sequence>
<keyword evidence="1" id="KW-0217">Developmental protein</keyword>
<dbReference type="PROSITE" id="PS50184">
    <property type="entry name" value="VWFC_2"/>
    <property type="match status" value="2"/>
</dbReference>
<evidence type="ECO:0000256" key="2">
    <source>
        <dbReference type="SAM" id="MobiDB-lite"/>
    </source>
</evidence>
<comment type="caution">
    <text evidence="5">The sequence shown here is derived from an EMBL/GenBank/DDBJ whole genome shotgun (WGS) entry which is preliminary data.</text>
</comment>
<accession>A0ABD0YQ41</accession>
<name>A0ABD0YQ41_9HEMI</name>
<feature type="domain" description="VWFC" evidence="3">
    <location>
        <begin position="570"/>
        <end position="639"/>
    </location>
</feature>
<evidence type="ECO:0008006" key="7">
    <source>
        <dbReference type="Google" id="ProtNLM"/>
    </source>
</evidence>
<dbReference type="PROSITE" id="PS01208">
    <property type="entry name" value="VWFC_1"/>
    <property type="match status" value="1"/>
</dbReference>
<protein>
    <recommendedName>
        <fullName evidence="7">Chordin</fullName>
    </recommendedName>
</protein>
<dbReference type="Gene3D" id="6.20.200.20">
    <property type="match status" value="1"/>
</dbReference>
<dbReference type="PANTHER" id="PTHR46526">
    <property type="entry name" value="CHORDIN"/>
    <property type="match status" value="1"/>
</dbReference>
<dbReference type="InterPro" id="IPR010895">
    <property type="entry name" value="CHRD"/>
</dbReference>
<reference evidence="5 6" key="1">
    <citation type="submission" date="2024-07" db="EMBL/GenBank/DDBJ databases">
        <title>Chromosome-level genome assembly of the water stick insect Ranatra chinensis (Heteroptera: Nepidae).</title>
        <authorList>
            <person name="Liu X."/>
        </authorList>
    </citation>
    <scope>NUCLEOTIDE SEQUENCE [LARGE SCALE GENOMIC DNA]</scope>
    <source>
        <strain evidence="5">Cailab_2021Rc</strain>
        <tissue evidence="5">Muscle</tissue>
    </source>
</reference>
<dbReference type="InterPro" id="IPR001007">
    <property type="entry name" value="VWF_dom"/>
</dbReference>
<dbReference type="PROSITE" id="PS50933">
    <property type="entry name" value="CHRD"/>
    <property type="match status" value="3"/>
</dbReference>
<dbReference type="InterPro" id="IPR052278">
    <property type="entry name" value="Chordin-like_regulators"/>
</dbReference>
<dbReference type="SMART" id="SM00754">
    <property type="entry name" value="CHRD"/>
    <property type="match status" value="2"/>
</dbReference>
<proteinExistence type="predicted"/>
<feature type="domain" description="CHRD" evidence="4">
    <location>
        <begin position="112"/>
        <end position="233"/>
    </location>
</feature>
<gene>
    <name evidence="5" type="ORF">AAG570_009797</name>
</gene>
<feature type="region of interest" description="Disordered" evidence="2">
    <location>
        <begin position="340"/>
        <end position="362"/>
    </location>
</feature>
<evidence type="ECO:0000256" key="1">
    <source>
        <dbReference type="PROSITE-ProRule" id="PRU00230"/>
    </source>
</evidence>
<keyword evidence="6" id="KW-1185">Reference proteome</keyword>
<dbReference type="Proteomes" id="UP001558652">
    <property type="component" value="Unassembled WGS sequence"/>
</dbReference>
<feature type="domain" description="CHRD" evidence="4">
    <location>
        <begin position="236"/>
        <end position="347"/>
    </location>
</feature>
<dbReference type="SUPFAM" id="SSF57603">
    <property type="entry name" value="FnI-like domain"/>
    <property type="match status" value="2"/>
</dbReference>
<evidence type="ECO:0000259" key="4">
    <source>
        <dbReference type="PROSITE" id="PS50933"/>
    </source>
</evidence>
<organism evidence="5 6">
    <name type="scientific">Ranatra chinensis</name>
    <dbReference type="NCBI Taxonomy" id="642074"/>
    <lineage>
        <taxon>Eukaryota</taxon>
        <taxon>Metazoa</taxon>
        <taxon>Ecdysozoa</taxon>
        <taxon>Arthropoda</taxon>
        <taxon>Hexapoda</taxon>
        <taxon>Insecta</taxon>
        <taxon>Pterygota</taxon>
        <taxon>Neoptera</taxon>
        <taxon>Paraneoptera</taxon>
        <taxon>Hemiptera</taxon>
        <taxon>Heteroptera</taxon>
        <taxon>Panheteroptera</taxon>
        <taxon>Nepomorpha</taxon>
        <taxon>Nepidae</taxon>
        <taxon>Ranatrinae</taxon>
        <taxon>Ranatra</taxon>
    </lineage>
</organism>
<dbReference type="Pfam" id="PF00093">
    <property type="entry name" value="VWC"/>
    <property type="match status" value="2"/>
</dbReference>
<dbReference type="PANTHER" id="PTHR46526:SF1">
    <property type="entry name" value="CHORDIN"/>
    <property type="match status" value="1"/>
</dbReference>
<dbReference type="SMART" id="SM00214">
    <property type="entry name" value="VWC"/>
    <property type="match status" value="3"/>
</dbReference>
<feature type="domain" description="VWFC" evidence="3">
    <location>
        <begin position="500"/>
        <end position="560"/>
    </location>
</feature>
<dbReference type="AlphaFoldDB" id="A0ABD0YQ41"/>
<evidence type="ECO:0000259" key="3">
    <source>
        <dbReference type="PROSITE" id="PS50184"/>
    </source>
</evidence>
<evidence type="ECO:0000313" key="5">
    <source>
        <dbReference type="EMBL" id="KAL1138105.1"/>
    </source>
</evidence>
<dbReference type="EMBL" id="JBFDAA010000004">
    <property type="protein sequence ID" value="KAL1138105.1"/>
    <property type="molecule type" value="Genomic_DNA"/>
</dbReference>
<feature type="domain" description="CHRD" evidence="4">
    <location>
        <begin position="1"/>
        <end position="110"/>
    </location>
</feature>
<evidence type="ECO:0000313" key="6">
    <source>
        <dbReference type="Proteomes" id="UP001558652"/>
    </source>
</evidence>